<organism evidence="5 6">
    <name type="scientific">Ogataea polymorpha</name>
    <dbReference type="NCBI Taxonomy" id="460523"/>
    <lineage>
        <taxon>Eukaryota</taxon>
        <taxon>Fungi</taxon>
        <taxon>Dikarya</taxon>
        <taxon>Ascomycota</taxon>
        <taxon>Saccharomycotina</taxon>
        <taxon>Pichiomycetes</taxon>
        <taxon>Pichiales</taxon>
        <taxon>Pichiaceae</taxon>
        <taxon>Ogataea</taxon>
    </lineage>
</organism>
<dbReference type="PANTHER" id="PTHR24320:SF285">
    <property type="entry name" value="RETINOL DEHYDROGENASE 14"/>
    <property type="match status" value="1"/>
</dbReference>
<keyword evidence="4" id="KW-0812">Transmembrane</keyword>
<name>A0A9P8T0E7_9ASCO</name>
<feature type="compositionally biased region" description="Basic and acidic residues" evidence="3">
    <location>
        <begin position="429"/>
        <end position="450"/>
    </location>
</feature>
<dbReference type="PRINTS" id="PR00081">
    <property type="entry name" value="GDHRDH"/>
</dbReference>
<comment type="caution">
    <text evidence="5">The sequence shown here is derived from an EMBL/GenBank/DDBJ whole genome shotgun (WGS) entry which is preliminary data.</text>
</comment>
<protein>
    <recommendedName>
        <fullName evidence="7">Ketoreductase (KR) domain-containing protein</fullName>
    </recommendedName>
</protein>
<reference evidence="5" key="1">
    <citation type="journal article" date="2021" name="Open Biol.">
        <title>Shared evolutionary footprints suggest mitochondrial oxidative damage underlies multiple complex I losses in fungi.</title>
        <authorList>
            <person name="Schikora-Tamarit M.A."/>
            <person name="Marcet-Houben M."/>
            <person name="Nosek J."/>
            <person name="Gabaldon T."/>
        </authorList>
    </citation>
    <scope>NUCLEOTIDE SEQUENCE</scope>
    <source>
        <strain evidence="5">NCAIM Y.01608</strain>
    </source>
</reference>
<proteinExistence type="inferred from homology"/>
<feature type="region of interest" description="Disordered" evidence="3">
    <location>
        <begin position="422"/>
        <end position="456"/>
    </location>
</feature>
<dbReference type="InterPro" id="IPR002347">
    <property type="entry name" value="SDR_fam"/>
</dbReference>
<dbReference type="AlphaFoldDB" id="A0A9P8T0E7"/>
<dbReference type="InterPro" id="IPR036291">
    <property type="entry name" value="NAD(P)-bd_dom_sf"/>
</dbReference>
<dbReference type="PANTHER" id="PTHR24320">
    <property type="entry name" value="RETINOL DEHYDROGENASE"/>
    <property type="match status" value="1"/>
</dbReference>
<evidence type="ECO:0000256" key="1">
    <source>
        <dbReference type="ARBA" id="ARBA00006484"/>
    </source>
</evidence>
<accession>A0A9P8T0E7</accession>
<gene>
    <name evidence="5" type="ORF">OGATHE_005132</name>
</gene>
<dbReference type="Gene3D" id="3.40.50.720">
    <property type="entry name" value="NAD(P)-binding Rossmann-like Domain"/>
    <property type="match status" value="1"/>
</dbReference>
<comment type="similarity">
    <text evidence="1">Belongs to the short-chain dehydrogenases/reductases (SDR) family.</text>
</comment>
<dbReference type="GO" id="GO:0016491">
    <property type="term" value="F:oxidoreductase activity"/>
    <property type="evidence" value="ECO:0007669"/>
    <property type="project" value="UniProtKB-KW"/>
</dbReference>
<evidence type="ECO:0000313" key="6">
    <source>
        <dbReference type="Proteomes" id="UP000788993"/>
    </source>
</evidence>
<keyword evidence="4" id="KW-1133">Transmembrane helix</keyword>
<evidence type="ECO:0000256" key="3">
    <source>
        <dbReference type="SAM" id="MobiDB-lite"/>
    </source>
</evidence>
<feature type="region of interest" description="Disordered" evidence="3">
    <location>
        <begin position="377"/>
        <end position="398"/>
    </location>
</feature>
<keyword evidence="4" id="KW-0472">Membrane</keyword>
<dbReference type="Proteomes" id="UP000788993">
    <property type="component" value="Unassembled WGS sequence"/>
</dbReference>
<dbReference type="SUPFAM" id="SSF51735">
    <property type="entry name" value="NAD(P)-binding Rossmann-fold domains"/>
    <property type="match status" value="1"/>
</dbReference>
<dbReference type="EMBL" id="JAEUBD010001468">
    <property type="protein sequence ID" value="KAH3660800.1"/>
    <property type="molecule type" value="Genomic_DNA"/>
</dbReference>
<evidence type="ECO:0000313" key="5">
    <source>
        <dbReference type="EMBL" id="KAH3660800.1"/>
    </source>
</evidence>
<feature type="compositionally biased region" description="Basic and acidic residues" evidence="3">
    <location>
        <begin position="377"/>
        <end position="387"/>
    </location>
</feature>
<dbReference type="Pfam" id="PF00106">
    <property type="entry name" value="adh_short"/>
    <property type="match status" value="1"/>
</dbReference>
<evidence type="ECO:0000256" key="4">
    <source>
        <dbReference type="SAM" id="Phobius"/>
    </source>
</evidence>
<keyword evidence="6" id="KW-1185">Reference proteome</keyword>
<evidence type="ECO:0008006" key="7">
    <source>
        <dbReference type="Google" id="ProtNLM"/>
    </source>
</evidence>
<keyword evidence="2" id="KW-0560">Oxidoreductase</keyword>
<sequence length="456" mass="51652">MPLNILGTILLEGTDKVPGWDYAKKYGPLLLTAGLTKFYFGGSTNTWERDLHGKVYLVTGGTSGIGASLVRELANRGAQLVLLSSQLNEDGSGGAWITDYIDDLRNDTGNQLIYAEHCDLSSLYSIRKFATTWLDQSPPRRLDGILCLAAEAAPIGKVRESSIDGVERQMAINYLGHFHLLTLLEPSLKVQLADRDVRILLASCMSQSIGEIDLNDLLWDERKYPANQPWKVYGTSKLMLSMFAKEYQRRLDSFQRKDGEPNNTKINVVNPGLVRTPSMRRILSMGSIWGLLLYLILYPFWWFVLKSGEQGMQSFLFALNSPEFLKLHGGNYVKECSIVKKEQRSELNNKELQAALFDKTKKVVEILEKRSAIERNRLKKQNGDKSKKKEVKNKALSSNAQIPETDKLSLFKSAFKNQHDPALLSRLSQDQEEKKNERLRSLDRKLEASKKFTSQK</sequence>
<reference evidence="5" key="2">
    <citation type="submission" date="2021-01" db="EMBL/GenBank/DDBJ databases">
        <authorList>
            <person name="Schikora-Tamarit M.A."/>
        </authorList>
    </citation>
    <scope>NUCLEOTIDE SEQUENCE</scope>
    <source>
        <strain evidence="5">NCAIM Y.01608</strain>
    </source>
</reference>
<feature type="transmembrane region" description="Helical" evidence="4">
    <location>
        <begin position="282"/>
        <end position="304"/>
    </location>
</feature>
<evidence type="ECO:0000256" key="2">
    <source>
        <dbReference type="ARBA" id="ARBA00023002"/>
    </source>
</evidence>